<reference evidence="3" key="1">
    <citation type="journal article" date="2019" name="Int. J. Syst. Evol. Microbiol.">
        <title>The Global Catalogue of Microorganisms (GCM) 10K type strain sequencing project: providing services to taxonomists for standard genome sequencing and annotation.</title>
        <authorList>
            <consortium name="The Broad Institute Genomics Platform"/>
            <consortium name="The Broad Institute Genome Sequencing Center for Infectious Disease"/>
            <person name="Wu L."/>
            <person name="Ma J."/>
        </authorList>
    </citation>
    <scope>NUCLEOTIDE SEQUENCE [LARGE SCALE GENOMIC DNA]</scope>
    <source>
        <strain evidence="3">CCTCC AB 2013263</strain>
    </source>
</reference>
<organism evidence="2 3">
    <name type="scientific">Deinococcus antarcticus</name>
    <dbReference type="NCBI Taxonomy" id="1298767"/>
    <lineage>
        <taxon>Bacteria</taxon>
        <taxon>Thermotogati</taxon>
        <taxon>Deinococcota</taxon>
        <taxon>Deinococci</taxon>
        <taxon>Deinococcales</taxon>
        <taxon>Deinococcaceae</taxon>
        <taxon>Deinococcus</taxon>
    </lineage>
</organism>
<dbReference type="SUPFAM" id="SSF69318">
    <property type="entry name" value="Integrin alpha N-terminal domain"/>
    <property type="match status" value="1"/>
</dbReference>
<evidence type="ECO:0008006" key="4">
    <source>
        <dbReference type="Google" id="ProtNLM"/>
    </source>
</evidence>
<dbReference type="EMBL" id="JBHRZF010000186">
    <property type="protein sequence ID" value="MFC3862284.1"/>
    <property type="molecule type" value="Genomic_DNA"/>
</dbReference>
<keyword evidence="1" id="KW-0732">Signal</keyword>
<comment type="caution">
    <text evidence="2">The sequence shown here is derived from an EMBL/GenBank/DDBJ whole genome shotgun (WGS) entry which is preliminary data.</text>
</comment>
<evidence type="ECO:0000313" key="3">
    <source>
        <dbReference type="Proteomes" id="UP001595748"/>
    </source>
</evidence>
<name>A0ABV8A9E8_9DEIO</name>
<accession>A0ABV8A9E8</accession>
<protein>
    <recommendedName>
        <fullName evidence="4">VCBS repeat protein</fullName>
    </recommendedName>
</protein>
<evidence type="ECO:0000313" key="2">
    <source>
        <dbReference type="EMBL" id="MFC3862284.1"/>
    </source>
</evidence>
<dbReference type="Proteomes" id="UP001595748">
    <property type="component" value="Unassembled WGS sequence"/>
</dbReference>
<gene>
    <name evidence="2" type="ORF">ACFOPQ_16100</name>
</gene>
<feature type="chain" id="PRO_5046831076" description="VCBS repeat protein" evidence="1">
    <location>
        <begin position="23"/>
        <end position="288"/>
    </location>
</feature>
<dbReference type="InterPro" id="IPR028994">
    <property type="entry name" value="Integrin_alpha_N"/>
</dbReference>
<sequence>MRRSLLLLLSPLALCAANGPLAQSARPAPAVQPILANSPGLGMPHLLGGWQGRWLTAQQIAAALKGGAVYSAQALNGNTRLVRGTAPVSFGVPCEQVYGVPLEKNVVISSLEVLFAPKLNVRPRPVVALSPLNSTYREATRQELVKLGLKNPNVRLIGVTRTDLDGNGTDEVIIEASSYADRHDDLLPPPVGKPGDYSVLLLRQLRGGVTVTSVLASHVAPRTEWKPAGNSAMPVASLYRLAGIADLNGDGRMELIIYDSYYEGHNFTVSEWTPDRGEQIRLSAGCGA</sequence>
<dbReference type="RefSeq" id="WP_380080009.1">
    <property type="nucleotide sequence ID" value="NZ_JBHRZF010000186.1"/>
</dbReference>
<keyword evidence="3" id="KW-1185">Reference proteome</keyword>
<evidence type="ECO:0000256" key="1">
    <source>
        <dbReference type="SAM" id="SignalP"/>
    </source>
</evidence>
<proteinExistence type="predicted"/>
<feature type="signal peptide" evidence="1">
    <location>
        <begin position="1"/>
        <end position="22"/>
    </location>
</feature>